<dbReference type="Gene3D" id="3.30.70.20">
    <property type="match status" value="2"/>
</dbReference>
<dbReference type="RefSeq" id="WP_013613424.1">
    <property type="nucleotide sequence ID" value="NZ_JABWDG010000050.1"/>
</dbReference>
<evidence type="ECO:0000256" key="6">
    <source>
        <dbReference type="ARBA" id="ARBA00023014"/>
    </source>
</evidence>
<keyword evidence="4" id="KW-0249">Electron transport</keyword>
<keyword evidence="2" id="KW-0004">4Fe-4S</keyword>
<dbReference type="EMBL" id="JAQMRD010000002">
    <property type="protein sequence ID" value="MDB9221905.1"/>
    <property type="molecule type" value="Genomic_DNA"/>
</dbReference>
<dbReference type="OMA" id="CCIYKER"/>
<dbReference type="EMBL" id="JAKNDN010000003">
    <property type="protein sequence ID" value="MCG4958674.1"/>
    <property type="molecule type" value="Genomic_DNA"/>
</dbReference>
<evidence type="ECO:0000256" key="3">
    <source>
        <dbReference type="ARBA" id="ARBA00022723"/>
    </source>
</evidence>
<dbReference type="Pfam" id="PF00037">
    <property type="entry name" value="Fer4"/>
    <property type="match status" value="1"/>
</dbReference>
<dbReference type="Pfam" id="PF12838">
    <property type="entry name" value="Fer4_7"/>
    <property type="match status" value="1"/>
</dbReference>
<evidence type="ECO:0000313" key="8">
    <source>
        <dbReference type="EMBL" id="MCG4958674.1"/>
    </source>
</evidence>
<evidence type="ECO:0000313" key="10">
    <source>
        <dbReference type="EMBL" id="RGV23575.1"/>
    </source>
</evidence>
<dbReference type="Proteomes" id="UP001199750">
    <property type="component" value="Unassembled WGS sequence"/>
</dbReference>
<evidence type="ECO:0000313" key="12">
    <source>
        <dbReference type="Proteomes" id="UP000283426"/>
    </source>
</evidence>
<reference evidence="9" key="3">
    <citation type="submission" date="2023-01" db="EMBL/GenBank/DDBJ databases">
        <title>Human gut microbiome strain richness.</title>
        <authorList>
            <person name="Chen-Liaw A."/>
        </authorList>
    </citation>
    <scope>NUCLEOTIDE SEQUENCE</scope>
    <source>
        <strain evidence="9">RTP21484st1_B7_RTP21484_190118</strain>
    </source>
</reference>
<evidence type="ECO:0000256" key="5">
    <source>
        <dbReference type="ARBA" id="ARBA00023004"/>
    </source>
</evidence>
<dbReference type="InterPro" id="IPR004108">
    <property type="entry name" value="Fe_hydrogenase_lsu_C"/>
</dbReference>
<keyword evidence="1" id="KW-0813">Transport</keyword>
<proteinExistence type="predicted"/>
<evidence type="ECO:0000256" key="1">
    <source>
        <dbReference type="ARBA" id="ARBA00022448"/>
    </source>
</evidence>
<dbReference type="Proteomes" id="UP000283426">
    <property type="component" value="Unassembled WGS sequence"/>
</dbReference>
<feature type="domain" description="4Fe-4S ferredoxin-type" evidence="7">
    <location>
        <begin position="109"/>
        <end position="137"/>
    </location>
</feature>
<dbReference type="Gene3D" id="3.40.950.10">
    <property type="entry name" value="Fe-only Hydrogenase (Larger Subunit), Chain L, domain 3"/>
    <property type="match status" value="1"/>
</dbReference>
<feature type="domain" description="4Fe-4S ferredoxin-type" evidence="7">
    <location>
        <begin position="186"/>
        <end position="215"/>
    </location>
</feature>
<dbReference type="PANTHER" id="PTHR42859">
    <property type="entry name" value="OXIDOREDUCTASE"/>
    <property type="match status" value="1"/>
</dbReference>
<dbReference type="GeneID" id="61276497"/>
<dbReference type="EMBL" id="QSCO01000002">
    <property type="protein sequence ID" value="RGY09588.1"/>
    <property type="molecule type" value="Genomic_DNA"/>
</dbReference>
<sequence>MLYDNFAMLTKRELLIRIVKLLKKDELITGLKYLPVEMRPRNKRPVRCCIHKDRYILKHKIISILGFEITDEEIDLIHLSDFARMAMANKNMKENILSVVHEACSACIQSQYAVTNLCRGCEGRPCVMNCPKAAISFIGGKASISSEDCVSCGLCQKVCPYHAIVYTPVPCEDVCPVKAISKDAEGVEHIDKEKCIYCGKCMQACPYGAIMERSKIIDIHKSISNPKKKIVAIPAPAIYGQFNATPGQVLAAIKQIGFDDVIEVALGAEITAANEAKELEEKMQEGQAFMTTSCCPAYTGWVDKHAPMLKPYVSETRSPMVYAARYAKEKYPDAEVVFIGPCLAKRHEADSVDEVDYVMSFEELGAFMVAYDIDVANCSEKELNHEVTKYGRGFAQAGGVQAAVVNAIGDKYSNIHIEGLDKKNQALLKSMAKKPDAQFVEVMACDGGCINGPCSLAPLTLAKRQIKKVLE</sequence>
<dbReference type="SUPFAM" id="SSF53920">
    <property type="entry name" value="Fe-only hydrogenase"/>
    <property type="match status" value="1"/>
</dbReference>
<evidence type="ECO:0000256" key="4">
    <source>
        <dbReference type="ARBA" id="ARBA00022982"/>
    </source>
</evidence>
<reference evidence="8" key="2">
    <citation type="submission" date="2022-01" db="EMBL/GenBank/DDBJ databases">
        <title>Collection of gut derived symbiotic bacterial strains cultured from healthy donors.</title>
        <authorList>
            <person name="Lin H."/>
            <person name="Kohout C."/>
            <person name="Waligurski E."/>
            <person name="Pamer E.G."/>
        </authorList>
    </citation>
    <scope>NUCLEOTIDE SEQUENCE</scope>
    <source>
        <strain evidence="8">DFI.1.149</strain>
    </source>
</reference>
<dbReference type="EMBL" id="QRYW01000027">
    <property type="protein sequence ID" value="RGV23575.1"/>
    <property type="molecule type" value="Genomic_DNA"/>
</dbReference>
<dbReference type="PROSITE" id="PS51379">
    <property type="entry name" value="4FE4S_FER_2"/>
    <property type="match status" value="3"/>
</dbReference>
<dbReference type="InterPro" id="IPR009016">
    <property type="entry name" value="Fe_hydrogenase"/>
</dbReference>
<evidence type="ECO:0000313" key="11">
    <source>
        <dbReference type="EMBL" id="RGY09588.1"/>
    </source>
</evidence>
<dbReference type="NCBIfam" id="TIGR04105">
    <property type="entry name" value="FeFe_hydrog_B1"/>
    <property type="match status" value="1"/>
</dbReference>
<dbReference type="SUPFAM" id="SSF54862">
    <property type="entry name" value="4Fe-4S ferredoxins"/>
    <property type="match status" value="2"/>
</dbReference>
<dbReference type="GO" id="GO:0051539">
    <property type="term" value="F:4 iron, 4 sulfur cluster binding"/>
    <property type="evidence" value="ECO:0007669"/>
    <property type="project" value="UniProtKB-KW"/>
</dbReference>
<dbReference type="PANTHER" id="PTHR42859:SF10">
    <property type="entry name" value="DIMETHYLSULFOXIDE REDUCTASE CHAIN B"/>
    <property type="match status" value="1"/>
</dbReference>
<evidence type="ECO:0000259" key="7">
    <source>
        <dbReference type="PROSITE" id="PS51379"/>
    </source>
</evidence>
<dbReference type="GO" id="GO:0046872">
    <property type="term" value="F:metal ion binding"/>
    <property type="evidence" value="ECO:0007669"/>
    <property type="project" value="UniProtKB-KW"/>
</dbReference>
<dbReference type="InterPro" id="IPR050294">
    <property type="entry name" value="RnfB_subfamily"/>
</dbReference>
<keyword evidence="5" id="KW-0408">Iron</keyword>
<comment type="caution">
    <text evidence="10">The sequence shown here is derived from an EMBL/GenBank/DDBJ whole genome shotgun (WGS) entry which is preliminary data.</text>
</comment>
<dbReference type="Proteomes" id="UP001212263">
    <property type="component" value="Unassembled WGS sequence"/>
</dbReference>
<evidence type="ECO:0000256" key="2">
    <source>
        <dbReference type="ARBA" id="ARBA00022485"/>
    </source>
</evidence>
<dbReference type="Pfam" id="PF02906">
    <property type="entry name" value="Fe_hyd_lg_C"/>
    <property type="match status" value="1"/>
</dbReference>
<evidence type="ECO:0000313" key="13">
    <source>
        <dbReference type="Proteomes" id="UP000284434"/>
    </source>
</evidence>
<reference evidence="12 13" key="1">
    <citation type="submission" date="2018-08" db="EMBL/GenBank/DDBJ databases">
        <title>A genome reference for cultivated species of the human gut microbiota.</title>
        <authorList>
            <person name="Zou Y."/>
            <person name="Xue W."/>
            <person name="Luo G."/>
        </authorList>
    </citation>
    <scope>NUCLEOTIDE SEQUENCE [LARGE SCALE GENOMIC DNA]</scope>
    <source>
        <strain evidence="10 12">AF14-6AC</strain>
        <strain evidence="11 13">OF03-11</strain>
    </source>
</reference>
<keyword evidence="3" id="KW-0479">Metal-binding</keyword>
<dbReference type="AlphaFoldDB" id="A0A3D4Z9E3"/>
<dbReference type="InterPro" id="IPR017896">
    <property type="entry name" value="4Fe4S_Fe-S-bd"/>
</dbReference>
<organism evidence="10 12">
    <name type="scientific">Odoribacter splanchnicus</name>
    <dbReference type="NCBI Taxonomy" id="28118"/>
    <lineage>
        <taxon>Bacteria</taxon>
        <taxon>Pseudomonadati</taxon>
        <taxon>Bacteroidota</taxon>
        <taxon>Bacteroidia</taxon>
        <taxon>Bacteroidales</taxon>
        <taxon>Odoribacteraceae</taxon>
        <taxon>Odoribacter</taxon>
    </lineage>
</organism>
<dbReference type="PROSITE" id="PS00198">
    <property type="entry name" value="4FE4S_FER_1"/>
    <property type="match status" value="1"/>
</dbReference>
<evidence type="ECO:0000313" key="9">
    <source>
        <dbReference type="EMBL" id="MDB9221905.1"/>
    </source>
</evidence>
<dbReference type="InterPro" id="IPR017900">
    <property type="entry name" value="4Fe4S_Fe_S_CS"/>
</dbReference>
<feature type="domain" description="4Fe-4S ferredoxin-type" evidence="7">
    <location>
        <begin position="140"/>
        <end position="169"/>
    </location>
</feature>
<gene>
    <name evidence="10" type="ORF">DWW24_12870</name>
    <name evidence="11" type="ORF">DXA53_02045</name>
    <name evidence="8" type="ORF">L0P03_02240</name>
    <name evidence="9" type="ORF">PN645_02665</name>
</gene>
<name>A0A3D4Z9E3_9BACT</name>
<protein>
    <submittedName>
        <fullName evidence="10">4Fe-4S dicluster domain-containing protein</fullName>
    </submittedName>
    <submittedName>
        <fullName evidence="8">Monomeric [FeFe] hydrogenase</fullName>
    </submittedName>
</protein>
<accession>A0A3D4Z9E3</accession>
<keyword evidence="6" id="KW-0411">Iron-sulfur</keyword>
<dbReference type="Proteomes" id="UP000284434">
    <property type="component" value="Unassembled WGS sequence"/>
</dbReference>
<dbReference type="InterPro" id="IPR027631">
    <property type="entry name" value="Mono_FeFe_hydrog"/>
</dbReference>